<evidence type="ECO:0000256" key="5">
    <source>
        <dbReference type="ARBA" id="ARBA00011748"/>
    </source>
</evidence>
<evidence type="ECO:0000256" key="15">
    <source>
        <dbReference type="ARBA" id="ARBA00023157"/>
    </source>
</evidence>
<evidence type="ECO:0000256" key="14">
    <source>
        <dbReference type="ARBA" id="ARBA00023136"/>
    </source>
</evidence>
<evidence type="ECO:0000259" key="21">
    <source>
        <dbReference type="Pfam" id="PF02434"/>
    </source>
</evidence>
<evidence type="ECO:0000256" key="20">
    <source>
        <dbReference type="SAM" id="Phobius"/>
    </source>
</evidence>
<dbReference type="Pfam" id="PF02434">
    <property type="entry name" value="Fringe"/>
    <property type="match status" value="1"/>
</dbReference>
<keyword evidence="9 20" id="KW-0812">Transmembrane</keyword>
<comment type="cofactor">
    <cofactor evidence="1">
        <name>Mn(2+)</name>
        <dbReference type="ChEBI" id="CHEBI:29035"/>
    </cofactor>
</comment>
<dbReference type="Gene3D" id="3.90.550.50">
    <property type="match status" value="1"/>
</dbReference>
<evidence type="ECO:0000256" key="17">
    <source>
        <dbReference type="ARBA" id="ARBA00023211"/>
    </source>
</evidence>
<feature type="domain" description="Fringe-like glycosyltransferase" evidence="21">
    <location>
        <begin position="129"/>
        <end position="300"/>
    </location>
</feature>
<evidence type="ECO:0000256" key="16">
    <source>
        <dbReference type="ARBA" id="ARBA00023180"/>
    </source>
</evidence>
<name>A0A8W8JA28_MAGGI</name>
<proteinExistence type="inferred from homology"/>
<keyword evidence="23" id="KW-1185">Reference proteome</keyword>
<evidence type="ECO:0000256" key="13">
    <source>
        <dbReference type="ARBA" id="ARBA00022989"/>
    </source>
</evidence>
<keyword evidence="16" id="KW-0325">Glycoprotein</keyword>
<sequence length="387" mass="44312">MTSSFMRSFTVPCLEGEIKLADPINGIQSLSRFLPVLLPSCQVSSQLSETCASFRICFQKMSVSISRRLQRSLFVAGCFMFCFCFLFLDRYSRLVRDEIDMNGVVEMDSFRRSDINEVIANELSSKVRILCWIMTTPENLEKKAAAVKNTWAKRCNKALFFSSVTNASFPTIGLNTTEGRQHLTAKTVQAFRYCYEHYGDQFDWFLKADDDTYIIVENLRYFLSHHDPKSLEYFGHKFKVIVKQGYFSGGAGYILSRKSLEVFVTKGLSGAVKCRQDGGAEDAEIGICMENLGIKAGDSQDIYGKETFHPFNPTAHLRGFYPPWFYNNAANYPQKGLGCCSDYSISFHYMTPNDMYAMEYLIYHLRPYGLIQDVRKTRTFRMENMAS</sequence>
<evidence type="ECO:0000256" key="9">
    <source>
        <dbReference type="ARBA" id="ARBA00022692"/>
    </source>
</evidence>
<keyword evidence="8" id="KW-0808">Transferase</keyword>
<evidence type="ECO:0000256" key="12">
    <source>
        <dbReference type="ARBA" id="ARBA00022968"/>
    </source>
</evidence>
<keyword evidence="11" id="KW-0547">Nucleotide-binding</keyword>
<evidence type="ECO:0000256" key="2">
    <source>
        <dbReference type="ARBA" id="ARBA00004606"/>
    </source>
</evidence>
<evidence type="ECO:0000256" key="19">
    <source>
        <dbReference type="ARBA" id="ARBA00059245"/>
    </source>
</evidence>
<keyword evidence="13 20" id="KW-1133">Transmembrane helix</keyword>
<evidence type="ECO:0000256" key="18">
    <source>
        <dbReference type="ARBA" id="ARBA00040898"/>
    </source>
</evidence>
<organism evidence="22 23">
    <name type="scientific">Magallana gigas</name>
    <name type="common">Pacific oyster</name>
    <name type="synonym">Crassostrea gigas</name>
    <dbReference type="NCBI Taxonomy" id="29159"/>
    <lineage>
        <taxon>Eukaryota</taxon>
        <taxon>Metazoa</taxon>
        <taxon>Spiralia</taxon>
        <taxon>Lophotrochozoa</taxon>
        <taxon>Mollusca</taxon>
        <taxon>Bivalvia</taxon>
        <taxon>Autobranchia</taxon>
        <taxon>Pteriomorphia</taxon>
        <taxon>Ostreida</taxon>
        <taxon>Ostreoidea</taxon>
        <taxon>Ostreidae</taxon>
        <taxon>Magallana</taxon>
    </lineage>
</organism>
<evidence type="ECO:0000256" key="10">
    <source>
        <dbReference type="ARBA" id="ARBA00022723"/>
    </source>
</evidence>
<comment type="function">
    <text evidence="19">Glycosyltransferase that generates the core 1 O-glycan Gal-beta1-3GalNAc-alpha1-Ser/Thr (T antigen), which is a precursor for many extended O-glycans in glycoproteins.</text>
</comment>
<keyword evidence="12" id="KW-0735">Signal-anchor</keyword>
<dbReference type="EC" id="2.4.1.122" evidence="6"/>
<comment type="subcellular location">
    <subcellularLocation>
        <location evidence="2">Membrane</location>
        <topology evidence="2">Single-pass type II membrane protein</topology>
    </subcellularLocation>
</comment>
<dbReference type="EnsemblMetazoa" id="G1749.5">
    <property type="protein sequence ID" value="G1749.5:cds"/>
    <property type="gene ID" value="G1749"/>
</dbReference>
<keyword evidence="14 20" id="KW-0472">Membrane</keyword>
<dbReference type="FunFam" id="3.90.550.50:FF:000017">
    <property type="entry name" value="Glycoprotein-N-acetylgalactosamine 3-beta-galactosyltransferase 1"/>
    <property type="match status" value="1"/>
</dbReference>
<keyword evidence="7" id="KW-0328">Glycosyltransferase</keyword>
<evidence type="ECO:0000313" key="22">
    <source>
        <dbReference type="EnsemblMetazoa" id="G1749.5:cds"/>
    </source>
</evidence>
<evidence type="ECO:0000256" key="4">
    <source>
        <dbReference type="ARBA" id="ARBA00006462"/>
    </source>
</evidence>
<dbReference type="PANTHER" id="PTHR23033:SF14">
    <property type="entry name" value="GLYCOPROTEIN-N-ACETYLGALACTOSAMINE 3-BETA-GALACTOSYLTRANSFERASE 1-RELATED"/>
    <property type="match status" value="1"/>
</dbReference>
<dbReference type="GO" id="GO:0016020">
    <property type="term" value="C:membrane"/>
    <property type="evidence" value="ECO:0007669"/>
    <property type="project" value="UniProtKB-SubCell"/>
</dbReference>
<evidence type="ECO:0000256" key="1">
    <source>
        <dbReference type="ARBA" id="ARBA00001936"/>
    </source>
</evidence>
<evidence type="ECO:0000256" key="8">
    <source>
        <dbReference type="ARBA" id="ARBA00022679"/>
    </source>
</evidence>
<dbReference type="PANTHER" id="PTHR23033">
    <property type="entry name" value="BETA1,3-GALACTOSYLTRANSFERASE"/>
    <property type="match status" value="1"/>
</dbReference>
<dbReference type="GO" id="GO:0030145">
    <property type="term" value="F:manganese ion binding"/>
    <property type="evidence" value="ECO:0007669"/>
    <property type="project" value="UniProtKB-ARBA"/>
</dbReference>
<evidence type="ECO:0000256" key="3">
    <source>
        <dbReference type="ARBA" id="ARBA00004922"/>
    </source>
</evidence>
<accession>A0A8W8JA28</accession>
<protein>
    <recommendedName>
        <fullName evidence="18">Glycoprotein-N-acetylgalactosamine 3-beta-galactosyltransferase 1</fullName>
        <ecNumber evidence="6">2.4.1.122</ecNumber>
    </recommendedName>
</protein>
<evidence type="ECO:0000313" key="23">
    <source>
        <dbReference type="Proteomes" id="UP000005408"/>
    </source>
</evidence>
<keyword evidence="15" id="KW-1015">Disulfide bond</keyword>
<reference evidence="22" key="1">
    <citation type="submission" date="2022-08" db="UniProtKB">
        <authorList>
            <consortium name="EnsemblMetazoa"/>
        </authorList>
    </citation>
    <scope>IDENTIFICATION</scope>
    <source>
        <strain evidence="22">05x7-T-G4-1.051#20</strain>
    </source>
</reference>
<dbReference type="AlphaFoldDB" id="A0A8W8JA28"/>
<dbReference type="InterPro" id="IPR003378">
    <property type="entry name" value="Fringe-like_glycosylTrfase"/>
</dbReference>
<dbReference type="InterPro" id="IPR026050">
    <property type="entry name" value="C1GALT1/C1GALT1_chp1"/>
</dbReference>
<comment type="pathway">
    <text evidence="3">Protein modification; protein glycosylation.</text>
</comment>
<evidence type="ECO:0000256" key="11">
    <source>
        <dbReference type="ARBA" id="ARBA00022741"/>
    </source>
</evidence>
<comment type="subunit">
    <text evidence="5">Homodimer; disulfide-linked.</text>
</comment>
<dbReference type="GO" id="GO:0000166">
    <property type="term" value="F:nucleotide binding"/>
    <property type="evidence" value="ECO:0007669"/>
    <property type="project" value="UniProtKB-KW"/>
</dbReference>
<evidence type="ECO:0000256" key="7">
    <source>
        <dbReference type="ARBA" id="ARBA00022676"/>
    </source>
</evidence>
<dbReference type="Proteomes" id="UP000005408">
    <property type="component" value="Unassembled WGS sequence"/>
</dbReference>
<feature type="transmembrane region" description="Helical" evidence="20">
    <location>
        <begin position="69"/>
        <end position="88"/>
    </location>
</feature>
<dbReference type="GO" id="GO:0016263">
    <property type="term" value="F:glycoprotein-N-acetylgalactosamine 3-beta-galactosyltransferase activity"/>
    <property type="evidence" value="ECO:0007669"/>
    <property type="project" value="UniProtKB-EC"/>
</dbReference>
<keyword evidence="10" id="KW-0479">Metal-binding</keyword>
<keyword evidence="17" id="KW-0464">Manganese</keyword>
<comment type="similarity">
    <text evidence="4">Belongs to the glycosyltransferase 31 family. Beta3-Gal-T subfamily.</text>
</comment>
<evidence type="ECO:0000256" key="6">
    <source>
        <dbReference type="ARBA" id="ARBA00012557"/>
    </source>
</evidence>